<keyword evidence="3 5" id="KW-0949">S-adenosyl-L-methionine</keyword>
<dbReference type="PROSITE" id="PS01231">
    <property type="entry name" value="TRMA_2"/>
    <property type="match status" value="1"/>
</dbReference>
<dbReference type="PATRIC" id="fig|35818.11.peg.584"/>
<reference evidence="7 8" key="1">
    <citation type="submission" date="2014-06" db="EMBL/GenBank/DDBJ databases">
        <title>Helicobacter pullorum isolates in fresh chicken meat - phenotypic and genotypic features.</title>
        <authorList>
            <person name="Borges V."/>
            <person name="Santos A."/>
            <person name="Correia C.B."/>
            <person name="Saraiva M."/>
            <person name="Menard A."/>
            <person name="Vieira L."/>
            <person name="Sampaio D.A."/>
            <person name="Gomes J.P."/>
            <person name="Oleastro M."/>
        </authorList>
    </citation>
    <scope>NUCLEOTIDE SEQUENCE [LARGE SCALE GENOMIC DNA]</scope>
    <source>
        <strain evidence="7 8">229334/12</strain>
    </source>
</reference>
<dbReference type="AlphaFoldDB" id="A0A0N1EC32"/>
<dbReference type="HAMAP" id="MF_01011">
    <property type="entry name" value="RNA_methyltr_TrmA"/>
    <property type="match status" value="1"/>
</dbReference>
<dbReference type="FunFam" id="3.40.50.150:FF:000012">
    <property type="entry name" value="tRNA/tmRNA (uracil-C(5))-methyltransferase"/>
    <property type="match status" value="1"/>
</dbReference>
<protein>
    <submittedName>
        <fullName evidence="7">tRNA (Uracil-5-)-methyltransferase</fullName>
    </submittedName>
</protein>
<feature type="binding site" evidence="5">
    <location>
        <position position="301"/>
    </location>
    <ligand>
        <name>S-adenosyl-L-methionine</name>
        <dbReference type="ChEBI" id="CHEBI:59789"/>
    </ligand>
</feature>
<dbReference type="STRING" id="35818.HPU229336_07620"/>
<keyword evidence="4" id="KW-0819">tRNA processing</keyword>
<dbReference type="PROSITE" id="PS01230">
    <property type="entry name" value="TRMA_1"/>
    <property type="match status" value="1"/>
</dbReference>
<dbReference type="Gene3D" id="2.40.50.1070">
    <property type="match status" value="1"/>
</dbReference>
<feature type="active site" evidence="6">
    <location>
        <position position="326"/>
    </location>
</feature>
<dbReference type="Proteomes" id="UP000037997">
    <property type="component" value="Unassembled WGS sequence"/>
</dbReference>
<evidence type="ECO:0000256" key="4">
    <source>
        <dbReference type="ARBA" id="ARBA00022694"/>
    </source>
</evidence>
<comment type="similarity">
    <text evidence="5">Belongs to the class I-like SAM-binding methyltransferase superfamily. RNA M5U methyltransferase family.</text>
</comment>
<feature type="binding site" evidence="5">
    <location>
        <position position="192"/>
    </location>
    <ligand>
        <name>S-adenosyl-L-methionine</name>
        <dbReference type="ChEBI" id="CHEBI:59789"/>
    </ligand>
</feature>
<comment type="caution">
    <text evidence="7">The sequence shown here is derived from an EMBL/GenBank/DDBJ whole genome shotgun (WGS) entry which is preliminary data.</text>
</comment>
<accession>A0A0N1EC32</accession>
<keyword evidence="1 5" id="KW-0489">Methyltransferase</keyword>
<dbReference type="PROSITE" id="PS51687">
    <property type="entry name" value="SAM_MT_RNA_M5U"/>
    <property type="match status" value="1"/>
</dbReference>
<dbReference type="GO" id="GO:0032259">
    <property type="term" value="P:methylation"/>
    <property type="evidence" value="ECO:0007669"/>
    <property type="project" value="UniProtKB-KW"/>
</dbReference>
<dbReference type="InterPro" id="IPR011869">
    <property type="entry name" value="TrmA_MeTrfase"/>
</dbReference>
<dbReference type="GO" id="GO:0030697">
    <property type="term" value="F:tRNA (uracil(54)-C5)-methyltransferase activity, S-adenosyl methionine-dependent"/>
    <property type="evidence" value="ECO:0007669"/>
    <property type="project" value="InterPro"/>
</dbReference>
<proteinExistence type="inferred from homology"/>
<dbReference type="EMBL" id="JNOC01000016">
    <property type="protein sequence ID" value="KPH56373.1"/>
    <property type="molecule type" value="Genomic_DNA"/>
</dbReference>
<dbReference type="GO" id="GO:0008033">
    <property type="term" value="P:tRNA processing"/>
    <property type="evidence" value="ECO:0007669"/>
    <property type="project" value="UniProtKB-KW"/>
</dbReference>
<dbReference type="GO" id="GO:0019843">
    <property type="term" value="F:rRNA binding"/>
    <property type="evidence" value="ECO:0007669"/>
    <property type="project" value="TreeGrafter"/>
</dbReference>
<evidence type="ECO:0000256" key="6">
    <source>
        <dbReference type="PROSITE-ProRule" id="PRU10015"/>
    </source>
</evidence>
<dbReference type="InterPro" id="IPR030390">
    <property type="entry name" value="MeTrfase_TrmA_AS"/>
</dbReference>
<organism evidence="7 8">
    <name type="scientific">Helicobacter pullorum</name>
    <dbReference type="NCBI Taxonomy" id="35818"/>
    <lineage>
        <taxon>Bacteria</taxon>
        <taxon>Pseudomonadati</taxon>
        <taxon>Campylobacterota</taxon>
        <taxon>Epsilonproteobacteria</taxon>
        <taxon>Campylobacterales</taxon>
        <taxon>Helicobacteraceae</taxon>
        <taxon>Helicobacter</taxon>
    </lineage>
</organism>
<dbReference type="InterPro" id="IPR030391">
    <property type="entry name" value="MeTrfase_TrmA_CS"/>
</dbReference>
<dbReference type="Gene3D" id="3.40.50.150">
    <property type="entry name" value="Vaccinia Virus protein VP39"/>
    <property type="match status" value="1"/>
</dbReference>
<dbReference type="PANTHER" id="PTHR47790">
    <property type="entry name" value="TRNA/TMRNA (URACIL-C(5))-METHYLTRANSFERASE"/>
    <property type="match status" value="1"/>
</dbReference>
<evidence type="ECO:0000313" key="8">
    <source>
        <dbReference type="Proteomes" id="UP000037997"/>
    </source>
</evidence>
<dbReference type="InterPro" id="IPR010280">
    <property type="entry name" value="U5_MeTrfase_fam"/>
</dbReference>
<dbReference type="InterPro" id="IPR029063">
    <property type="entry name" value="SAM-dependent_MTases_sf"/>
</dbReference>
<feature type="active site" description="Nucleophile" evidence="5">
    <location>
        <position position="326"/>
    </location>
</feature>
<evidence type="ECO:0000256" key="2">
    <source>
        <dbReference type="ARBA" id="ARBA00022679"/>
    </source>
</evidence>
<evidence type="ECO:0000256" key="3">
    <source>
        <dbReference type="ARBA" id="ARBA00022691"/>
    </source>
</evidence>
<feature type="binding site" evidence="5">
    <location>
        <position position="241"/>
    </location>
    <ligand>
        <name>S-adenosyl-L-methionine</name>
        <dbReference type="ChEBI" id="CHEBI:59789"/>
    </ligand>
</feature>
<evidence type="ECO:0000256" key="5">
    <source>
        <dbReference type="PROSITE-ProRule" id="PRU01024"/>
    </source>
</evidence>
<feature type="binding site" evidence="5">
    <location>
        <position position="220"/>
    </location>
    <ligand>
        <name>S-adenosyl-L-methionine</name>
        <dbReference type="ChEBI" id="CHEBI:59789"/>
    </ligand>
</feature>
<dbReference type="GO" id="GO:0009451">
    <property type="term" value="P:RNA modification"/>
    <property type="evidence" value="ECO:0007669"/>
    <property type="project" value="UniProtKB-ARBA"/>
</dbReference>
<dbReference type="Pfam" id="PF05958">
    <property type="entry name" value="tRNA_U5-meth_tr"/>
    <property type="match status" value="1"/>
</dbReference>
<dbReference type="NCBIfam" id="TIGR02143">
    <property type="entry name" value="trmA_only"/>
    <property type="match status" value="1"/>
</dbReference>
<dbReference type="PANTHER" id="PTHR47790:SF2">
    <property type="entry name" value="TRNA_TMRNA (URACIL-C(5))-METHYLTRANSFERASE"/>
    <property type="match status" value="1"/>
</dbReference>
<dbReference type="GO" id="GO:0005829">
    <property type="term" value="C:cytosol"/>
    <property type="evidence" value="ECO:0007669"/>
    <property type="project" value="TreeGrafter"/>
</dbReference>
<name>A0A0N1EC32_9HELI</name>
<dbReference type="GO" id="GO:0000049">
    <property type="term" value="F:tRNA binding"/>
    <property type="evidence" value="ECO:0007669"/>
    <property type="project" value="TreeGrafter"/>
</dbReference>
<evidence type="ECO:0000313" key="7">
    <source>
        <dbReference type="EMBL" id="KPH56373.1"/>
    </source>
</evidence>
<gene>
    <name evidence="7" type="ORF">HPU229334_02970</name>
</gene>
<evidence type="ECO:0000256" key="1">
    <source>
        <dbReference type="ARBA" id="ARBA00022603"/>
    </source>
</evidence>
<dbReference type="SUPFAM" id="SSF53335">
    <property type="entry name" value="S-adenosyl-L-methionine-dependent methyltransferases"/>
    <property type="match status" value="1"/>
</dbReference>
<sequence>MNCENIGICGGCSALEEYSLESKIACASAMLGFQNFEVFGSQEVSFRARCELGIYHKENKIIYTMRKGRQFVPIQNCPILVDNLQAFLQVLKEVLNDDFFGDFREKLFAIEALSTQVDTILLTLIYHKKLNDKWLEIARVFKEVLEKRGIKLEVVGRSRGVKIAVDKDFVIEELKVGKKGYFYRYDEGAFSQPNPKVNEKMLKWAMDSLKRSDEDLLEMYCGCGNFTIPFSEKFRKVLATEISKTSIRAAQFACEKNQRNNIKFVRLNAQECIEALEGVREFRRLEGIRLQDYRFSSVFVDPPRAGLGEEVSRFLQRFQNILYISCNPSTLAKDLEILKQTHKISKVAFFDQFPHTPHLESGVLLHKSN</sequence>
<keyword evidence="2 5" id="KW-0808">Transferase</keyword>
<dbReference type="RefSeq" id="WP_054197685.1">
    <property type="nucleotide sequence ID" value="NZ_JNOC01000016.1"/>
</dbReference>